<organism evidence="1 2">
    <name type="scientific">Rhizobium leguminosarum</name>
    <dbReference type="NCBI Taxonomy" id="384"/>
    <lineage>
        <taxon>Bacteria</taxon>
        <taxon>Pseudomonadati</taxon>
        <taxon>Pseudomonadota</taxon>
        <taxon>Alphaproteobacteria</taxon>
        <taxon>Hyphomicrobiales</taxon>
        <taxon>Rhizobiaceae</taxon>
        <taxon>Rhizobium/Agrobacterium group</taxon>
        <taxon>Rhizobium</taxon>
    </lineage>
</organism>
<dbReference type="AlphaFoldDB" id="A0A7Z0E114"/>
<evidence type="ECO:0000313" key="2">
    <source>
        <dbReference type="Proteomes" id="UP000535276"/>
    </source>
</evidence>
<proteinExistence type="predicted"/>
<reference evidence="1 2" key="1">
    <citation type="submission" date="2020-07" db="EMBL/GenBank/DDBJ databases">
        <title>Genomic Encyclopedia of Type Strains, Phase IV (KMG-V): Genome sequencing to study the core and pangenomes of soil and plant-associated prokaryotes.</title>
        <authorList>
            <person name="Whitman W."/>
        </authorList>
    </citation>
    <scope>NUCLEOTIDE SEQUENCE [LARGE SCALE GENOMIC DNA]</scope>
    <source>
        <strain evidence="1 2">SEMIA 4052</strain>
    </source>
</reference>
<dbReference type="EMBL" id="JACBZV010000007">
    <property type="protein sequence ID" value="NYJ13068.1"/>
    <property type="molecule type" value="Genomic_DNA"/>
</dbReference>
<comment type="caution">
    <text evidence="1">The sequence shown here is derived from an EMBL/GenBank/DDBJ whole genome shotgun (WGS) entry which is preliminary data.</text>
</comment>
<evidence type="ECO:0000313" key="1">
    <source>
        <dbReference type="EMBL" id="NYJ13068.1"/>
    </source>
</evidence>
<dbReference type="RefSeq" id="WP_179612395.1">
    <property type="nucleotide sequence ID" value="NZ_JACBZV010000007.1"/>
</dbReference>
<accession>A0A7Z0E114</accession>
<protein>
    <submittedName>
        <fullName evidence="1">Uncharacterized protein</fullName>
    </submittedName>
</protein>
<sequence length="202" mass="22080">MGLVARAFLAARATLRKVRFLSWTTGKNEAAPADHASSPTVPWGELRWARKHDAACWNLPAPPRDQSSSALFSSPANTLITASVRVLSLIDKAASFSGGEISDTLICLGRDSRALPRTWLRQPIEKAAHWHIQTAGDLIEHGRADAVLATLKFLDLLVKASSRYSPGSAVSCAGRYTETDEGWEEAEDLMLELPILYQPRTT</sequence>
<name>A0A7Z0E114_RHILE</name>
<dbReference type="Proteomes" id="UP000535276">
    <property type="component" value="Unassembled WGS sequence"/>
</dbReference>
<gene>
    <name evidence="1" type="ORF">GGI64_004149</name>
</gene>